<protein>
    <submittedName>
        <fullName evidence="1">Uncharacterized protein</fullName>
    </submittedName>
</protein>
<evidence type="ECO:0000313" key="1">
    <source>
        <dbReference type="EMBL" id="NWO23377.1"/>
    </source>
</evidence>
<dbReference type="AlphaFoldDB" id="A0A7Y9B0Y4"/>
<evidence type="ECO:0000313" key="2">
    <source>
        <dbReference type="Proteomes" id="UP000526307"/>
    </source>
</evidence>
<reference evidence="1 2" key="1">
    <citation type="submission" date="2020-06" db="EMBL/GenBank/DDBJ databases">
        <title>Mogibacterium timidum strain W9173 genomic sequence.</title>
        <authorList>
            <person name="Wade W.G."/>
            <person name="Johnston C.D."/>
            <person name="Chen T."/>
            <person name="Dewhirst F.E."/>
        </authorList>
    </citation>
    <scope>NUCLEOTIDE SEQUENCE [LARGE SCALE GENOMIC DNA]</scope>
    <source>
        <strain evidence="1 2">W9173</strain>
    </source>
</reference>
<dbReference type="EMBL" id="JABXYR010000001">
    <property type="protein sequence ID" value="NWO23377.1"/>
    <property type="molecule type" value="Genomic_DNA"/>
</dbReference>
<organism evidence="1 2">
    <name type="scientific">Mogibacterium timidum</name>
    <dbReference type="NCBI Taxonomy" id="35519"/>
    <lineage>
        <taxon>Bacteria</taxon>
        <taxon>Bacillati</taxon>
        <taxon>Bacillota</taxon>
        <taxon>Clostridia</taxon>
        <taxon>Peptostreptococcales</taxon>
        <taxon>Anaerovoracaceae</taxon>
        <taxon>Mogibacterium</taxon>
    </lineage>
</organism>
<dbReference type="RefSeq" id="WP_009643556.1">
    <property type="nucleotide sequence ID" value="NZ_JABXYR010000001.1"/>
</dbReference>
<name>A0A7Y9B0Y4_9FIRM</name>
<gene>
    <name evidence="1" type="ORF">HW270_04730</name>
</gene>
<comment type="caution">
    <text evidence="1">The sequence shown here is derived from an EMBL/GenBank/DDBJ whole genome shotgun (WGS) entry which is preliminary data.</text>
</comment>
<accession>A0A7Y9B0Y4</accession>
<proteinExistence type="predicted"/>
<keyword evidence="2" id="KW-1185">Reference proteome</keyword>
<sequence>MRLHLKSYNNGEQYPDGHSYANGGVNLKVVTNGKFHSEFIISGVGKLPTLF</sequence>
<dbReference type="Proteomes" id="UP000526307">
    <property type="component" value="Unassembled WGS sequence"/>
</dbReference>